<evidence type="ECO:0000313" key="1">
    <source>
        <dbReference type="EMBL" id="KUN58332.1"/>
    </source>
</evidence>
<dbReference type="AlphaFoldDB" id="A0A101RMG6"/>
<dbReference type="STRING" id="58343.AQJ46_43235"/>
<proteinExistence type="predicted"/>
<evidence type="ECO:0000313" key="2">
    <source>
        <dbReference type="Proteomes" id="UP000053669"/>
    </source>
</evidence>
<accession>A0A101RMG6</accession>
<protein>
    <submittedName>
        <fullName evidence="1">Uncharacterized protein</fullName>
    </submittedName>
</protein>
<name>A0A101RMG6_9ACTN</name>
<comment type="caution">
    <text evidence="1">The sequence shown here is derived from an EMBL/GenBank/DDBJ whole genome shotgun (WGS) entry which is preliminary data.</text>
</comment>
<dbReference type="EMBL" id="LMWU01000061">
    <property type="protein sequence ID" value="KUN58332.1"/>
    <property type="molecule type" value="Genomic_DNA"/>
</dbReference>
<sequence>MQAVMRLMFPAVAPRLPLSLEFDRRSLAQLLTERFGAQAAVSEKALGEALDALLADPSVAITGDPATVADAQRAGTRALRLNGELTLPEQSAAIE</sequence>
<gene>
    <name evidence="1" type="ORF">AQJ46_43235</name>
</gene>
<organism evidence="1 2">
    <name type="scientific">Streptomyces canus</name>
    <dbReference type="NCBI Taxonomy" id="58343"/>
    <lineage>
        <taxon>Bacteria</taxon>
        <taxon>Bacillati</taxon>
        <taxon>Actinomycetota</taxon>
        <taxon>Actinomycetes</taxon>
        <taxon>Kitasatosporales</taxon>
        <taxon>Streptomycetaceae</taxon>
        <taxon>Streptomyces</taxon>
        <taxon>Streptomyces aurantiacus group</taxon>
    </lineage>
</organism>
<reference evidence="1 2" key="1">
    <citation type="submission" date="2015-10" db="EMBL/GenBank/DDBJ databases">
        <title>Draft genome sequence of Streptomyces canus DSM 40017, type strain for the species Streptomyces canus.</title>
        <authorList>
            <person name="Ruckert C."/>
            <person name="Winkler A."/>
            <person name="Kalinowski J."/>
            <person name="Kampfer P."/>
            <person name="Glaeser S."/>
        </authorList>
    </citation>
    <scope>NUCLEOTIDE SEQUENCE [LARGE SCALE GENOMIC DNA]</scope>
    <source>
        <strain evidence="1 2">DSM 40017</strain>
    </source>
</reference>
<dbReference type="Proteomes" id="UP000053669">
    <property type="component" value="Unassembled WGS sequence"/>
</dbReference>